<organism evidence="3 4">
    <name type="scientific">Cinara cedri</name>
    <dbReference type="NCBI Taxonomy" id="506608"/>
    <lineage>
        <taxon>Eukaryota</taxon>
        <taxon>Metazoa</taxon>
        <taxon>Ecdysozoa</taxon>
        <taxon>Arthropoda</taxon>
        <taxon>Hexapoda</taxon>
        <taxon>Insecta</taxon>
        <taxon>Pterygota</taxon>
        <taxon>Neoptera</taxon>
        <taxon>Paraneoptera</taxon>
        <taxon>Hemiptera</taxon>
        <taxon>Sternorrhyncha</taxon>
        <taxon>Aphidomorpha</taxon>
        <taxon>Aphidoidea</taxon>
        <taxon>Aphididae</taxon>
        <taxon>Lachninae</taxon>
        <taxon>Cinara</taxon>
    </lineage>
</organism>
<reference evidence="3 4" key="1">
    <citation type="submission" date="2019-08" db="EMBL/GenBank/DDBJ databases">
        <authorList>
            <person name="Alioto T."/>
            <person name="Alioto T."/>
            <person name="Gomez Garrido J."/>
        </authorList>
    </citation>
    <scope>NUCLEOTIDE SEQUENCE [LARGE SCALE GENOMIC DNA]</scope>
</reference>
<keyword evidence="2" id="KW-1133">Transmembrane helix</keyword>
<feature type="transmembrane region" description="Helical" evidence="2">
    <location>
        <begin position="60"/>
        <end position="78"/>
    </location>
</feature>
<feature type="compositionally biased region" description="Basic residues" evidence="1">
    <location>
        <begin position="93"/>
        <end position="102"/>
    </location>
</feature>
<proteinExistence type="predicted"/>
<dbReference type="Proteomes" id="UP000325440">
    <property type="component" value="Unassembled WGS sequence"/>
</dbReference>
<keyword evidence="2" id="KW-0472">Membrane</keyword>
<keyword evidence="2" id="KW-0812">Transmembrane</keyword>
<dbReference type="AlphaFoldDB" id="A0A5E4MZN5"/>
<evidence type="ECO:0000256" key="2">
    <source>
        <dbReference type="SAM" id="Phobius"/>
    </source>
</evidence>
<gene>
    <name evidence="3" type="ORF">CINCED_3A020948</name>
</gene>
<keyword evidence="4" id="KW-1185">Reference proteome</keyword>
<dbReference type="EMBL" id="CABPRJ010001456">
    <property type="protein sequence ID" value="VVC37845.1"/>
    <property type="molecule type" value="Genomic_DNA"/>
</dbReference>
<evidence type="ECO:0000256" key="1">
    <source>
        <dbReference type="SAM" id="MobiDB-lite"/>
    </source>
</evidence>
<evidence type="ECO:0000313" key="4">
    <source>
        <dbReference type="Proteomes" id="UP000325440"/>
    </source>
</evidence>
<evidence type="ECO:0000313" key="3">
    <source>
        <dbReference type="EMBL" id="VVC37845.1"/>
    </source>
</evidence>
<feature type="region of interest" description="Disordered" evidence="1">
    <location>
        <begin position="92"/>
        <end position="115"/>
    </location>
</feature>
<sequence>MTGLRQNNVIGQNATRCSLLVGRVRHGENNRQNGYDQYDKYKNGARIWISLNPPGYNDEYGYSLIAIIIFVFTGRGIIQMVQSGADRYDGRTVRRGTRRERKRLQTDTAVDGEKN</sequence>
<accession>A0A5E4MZN5</accession>
<name>A0A5E4MZN5_9HEMI</name>
<protein>
    <submittedName>
        <fullName evidence="3">Uncharacterized protein</fullName>
    </submittedName>
</protein>